<feature type="domain" description="YqaJ viral recombinase" evidence="1">
    <location>
        <begin position="137"/>
        <end position="288"/>
    </location>
</feature>
<dbReference type="AlphaFoldDB" id="A0AAV0WFM7"/>
<proteinExistence type="predicted"/>
<dbReference type="PANTHER" id="PTHR46609:SF8">
    <property type="entry name" value="YQAJ VIRAL RECOMBINASE DOMAIN-CONTAINING PROTEIN"/>
    <property type="match status" value="1"/>
</dbReference>
<dbReference type="InterPro" id="IPR019080">
    <property type="entry name" value="YqaJ_viral_recombinase"/>
</dbReference>
<dbReference type="GO" id="GO:0006281">
    <property type="term" value="P:DNA repair"/>
    <property type="evidence" value="ECO:0007669"/>
    <property type="project" value="UniProtKB-ARBA"/>
</dbReference>
<name>A0AAV0WFM7_9HEMI</name>
<comment type="caution">
    <text evidence="2">The sequence shown here is derived from an EMBL/GenBank/DDBJ whole genome shotgun (WGS) entry which is preliminary data.</text>
</comment>
<evidence type="ECO:0000313" key="3">
    <source>
        <dbReference type="Proteomes" id="UP001160148"/>
    </source>
</evidence>
<reference evidence="2 3" key="1">
    <citation type="submission" date="2023-01" db="EMBL/GenBank/DDBJ databases">
        <authorList>
            <person name="Whitehead M."/>
        </authorList>
    </citation>
    <scope>NUCLEOTIDE SEQUENCE [LARGE SCALE GENOMIC DNA]</scope>
</reference>
<dbReference type="PANTHER" id="PTHR46609">
    <property type="entry name" value="EXONUCLEASE, PHAGE-TYPE/RECB, C-TERMINAL DOMAIN-CONTAINING PROTEIN"/>
    <property type="match status" value="1"/>
</dbReference>
<dbReference type="InterPro" id="IPR011604">
    <property type="entry name" value="PDDEXK-like_dom_sf"/>
</dbReference>
<dbReference type="SUPFAM" id="SSF52980">
    <property type="entry name" value="Restriction endonuclease-like"/>
    <property type="match status" value="1"/>
</dbReference>
<dbReference type="Pfam" id="PF09588">
    <property type="entry name" value="YqaJ"/>
    <property type="match status" value="1"/>
</dbReference>
<dbReference type="EMBL" id="CARXXK010000002">
    <property type="protein sequence ID" value="CAI6354676.1"/>
    <property type="molecule type" value="Genomic_DNA"/>
</dbReference>
<evidence type="ECO:0000259" key="1">
    <source>
        <dbReference type="Pfam" id="PF09588"/>
    </source>
</evidence>
<dbReference type="Proteomes" id="UP001160148">
    <property type="component" value="Unassembled WGS sequence"/>
</dbReference>
<evidence type="ECO:0000313" key="2">
    <source>
        <dbReference type="EMBL" id="CAI6354676.1"/>
    </source>
</evidence>
<accession>A0AAV0WFM7</accession>
<dbReference type="InterPro" id="IPR011335">
    <property type="entry name" value="Restrct_endonuc-II-like"/>
</dbReference>
<protein>
    <recommendedName>
        <fullName evidence="1">YqaJ viral recombinase domain-containing protein</fullName>
    </recommendedName>
</protein>
<dbReference type="CDD" id="cd22343">
    <property type="entry name" value="PDDEXK_lambda_exonuclease-like"/>
    <property type="match status" value="1"/>
</dbReference>
<sequence>MTALLMHAHKNISVTDKECAWRKQKSSDDDRVSTIDELYPDKSNSVIKKINCDIKQVCFEKLKSSNHVVGFTWLLTPEPSNSLQNVLSIPPLDSVLFSEEFRKTVDKKQFLNNYFNLDFKQIEEIAAQTVGQSENIKWSFYRQYRITASNFSKVLKSFKRNKYPPSLFKTLIGSYNLESYRSVQWGKNHEKIALKEFEEKLNIHVQPTGIWLHTSGLLGASPDGLAVINGKQYCIEIKYPFKFRNQVLEQCIIEHTDYILKLNSNEKIYELNTDHEYFSQIQGQIFMTKSVGCILIVWTTKSMVAIQIEANDDWKNNIDILLDFYHKQYVPWLLK</sequence>
<organism evidence="2 3">
    <name type="scientific">Macrosiphum euphorbiae</name>
    <name type="common">potato aphid</name>
    <dbReference type="NCBI Taxonomy" id="13131"/>
    <lineage>
        <taxon>Eukaryota</taxon>
        <taxon>Metazoa</taxon>
        <taxon>Ecdysozoa</taxon>
        <taxon>Arthropoda</taxon>
        <taxon>Hexapoda</taxon>
        <taxon>Insecta</taxon>
        <taxon>Pterygota</taxon>
        <taxon>Neoptera</taxon>
        <taxon>Paraneoptera</taxon>
        <taxon>Hemiptera</taxon>
        <taxon>Sternorrhyncha</taxon>
        <taxon>Aphidomorpha</taxon>
        <taxon>Aphidoidea</taxon>
        <taxon>Aphididae</taxon>
        <taxon>Macrosiphini</taxon>
        <taxon>Macrosiphum</taxon>
    </lineage>
</organism>
<dbReference type="Gene3D" id="3.90.320.10">
    <property type="match status" value="1"/>
</dbReference>
<dbReference type="InterPro" id="IPR051703">
    <property type="entry name" value="NF-kappa-B_Signaling_Reg"/>
</dbReference>
<gene>
    <name evidence="2" type="ORF">MEUPH1_LOCUS10636</name>
</gene>
<keyword evidence="3" id="KW-1185">Reference proteome</keyword>